<gene>
    <name evidence="1" type="ORF">DPF_0686</name>
</gene>
<reference evidence="2" key="1">
    <citation type="submission" date="2016-06" db="EMBL/GenBank/DDBJ databases">
        <title>Draft genome sequence of Desulfoplanes formicivorans strain Pf12B.</title>
        <authorList>
            <person name="Watanabe M."/>
            <person name="Kojima H."/>
            <person name="Fukui M."/>
        </authorList>
    </citation>
    <scope>NUCLEOTIDE SEQUENCE [LARGE SCALE GENOMIC DNA]</scope>
    <source>
        <strain evidence="2">Pf12B</strain>
    </source>
</reference>
<dbReference type="STRING" id="1592317.DPF_0686"/>
<accession>A0A194AD02</accession>
<dbReference type="Gene3D" id="1.10.1660.10">
    <property type="match status" value="1"/>
</dbReference>
<protein>
    <submittedName>
        <fullName evidence="1">MerR family transcriptional regulator</fullName>
    </submittedName>
</protein>
<organism evidence="1 2">
    <name type="scientific">Desulfoplanes formicivorans</name>
    <dbReference type="NCBI Taxonomy" id="1592317"/>
    <lineage>
        <taxon>Bacteria</taxon>
        <taxon>Pseudomonadati</taxon>
        <taxon>Thermodesulfobacteriota</taxon>
        <taxon>Desulfovibrionia</taxon>
        <taxon>Desulfovibrionales</taxon>
        <taxon>Desulfoplanaceae</taxon>
        <taxon>Desulfoplanes</taxon>
    </lineage>
</organism>
<name>A0A194AD02_9BACT</name>
<evidence type="ECO:0000313" key="2">
    <source>
        <dbReference type="Proteomes" id="UP000095200"/>
    </source>
</evidence>
<proteinExistence type="predicted"/>
<dbReference type="RefSeq" id="WP_069857478.1">
    <property type="nucleotide sequence ID" value="NZ_BDFE01000008.1"/>
</dbReference>
<dbReference type="Proteomes" id="UP000095200">
    <property type="component" value="Unassembled WGS sequence"/>
</dbReference>
<evidence type="ECO:0000313" key="1">
    <source>
        <dbReference type="EMBL" id="GAU07987.1"/>
    </source>
</evidence>
<dbReference type="EMBL" id="BDFE01000008">
    <property type="protein sequence ID" value="GAU07987.1"/>
    <property type="molecule type" value="Genomic_DNA"/>
</dbReference>
<comment type="caution">
    <text evidence="1">The sequence shown here is derived from an EMBL/GenBank/DDBJ whole genome shotgun (WGS) entry which is preliminary data.</text>
</comment>
<dbReference type="Pfam" id="PF13591">
    <property type="entry name" value="MerR_2"/>
    <property type="match status" value="1"/>
</dbReference>
<keyword evidence="2" id="KW-1185">Reference proteome</keyword>
<sequence>MNEKTITPRPGSTVPAQSSRVCWKEFVEATRIRPELLQEFVESDWVCVERTAQNEVLFQTKDIPRIRKAARLYRDFDLTAVGVTIIVDLLQRVEFLEKELQRIRGTR</sequence>
<dbReference type="AlphaFoldDB" id="A0A194AD02"/>